<organism evidence="3">
    <name type="scientific">uncultured Desulfobacteraceae bacterium</name>
    <dbReference type="NCBI Taxonomy" id="218296"/>
    <lineage>
        <taxon>Bacteria</taxon>
        <taxon>Pseudomonadati</taxon>
        <taxon>Thermodesulfobacteriota</taxon>
        <taxon>Desulfobacteria</taxon>
        <taxon>Desulfobacterales</taxon>
        <taxon>Desulfobacteraceae</taxon>
        <taxon>environmental samples</taxon>
    </lineage>
</organism>
<dbReference type="PROSITE" id="PS50983">
    <property type="entry name" value="FE_B12_PBP"/>
    <property type="match status" value="1"/>
</dbReference>
<feature type="signal peptide" evidence="1">
    <location>
        <begin position="1"/>
        <end position="27"/>
    </location>
</feature>
<proteinExistence type="predicted"/>
<protein>
    <submittedName>
        <fullName evidence="3">Adenosylcobinamide amidohydrolase</fullName>
    </submittedName>
</protein>
<dbReference type="AlphaFoldDB" id="A0A484HJK2"/>
<keyword evidence="1" id="KW-0732">Signal</keyword>
<keyword evidence="3" id="KW-0378">Hydrolase</keyword>
<dbReference type="PANTHER" id="PTHR30535:SF34">
    <property type="entry name" value="MOLYBDATE-BINDING PROTEIN MOLA"/>
    <property type="match status" value="1"/>
</dbReference>
<reference evidence="3" key="1">
    <citation type="submission" date="2019-01" db="EMBL/GenBank/DDBJ databases">
        <authorList>
            <consortium name="Genoscope - CEA"/>
            <person name="William W."/>
        </authorList>
    </citation>
    <scope>NUCLEOTIDE SEQUENCE</scope>
    <source>
        <strain evidence="3">CR-1</strain>
    </source>
</reference>
<dbReference type="EMBL" id="CAACVI010000034">
    <property type="protein sequence ID" value="VEN74604.1"/>
    <property type="molecule type" value="Genomic_DNA"/>
</dbReference>
<feature type="domain" description="Fe/B12 periplasmic-binding" evidence="2">
    <location>
        <begin position="48"/>
        <end position="295"/>
    </location>
</feature>
<sequence length="679" mass="74161">MKRFFTLLFAFLFIPALLFTAPGPLAAYPLSFSDDAGKSIVLDREPSRAVSLVPSVTEMILAIGAGESLKGITWHSVTLPGAAGKTVAGGFFDPSARVVAALRPDVVFVSDIHEKIDETAAPGARIIVMDSVSIPGAFDQIRLLGDIFNRKDRAREVVRKIEKDFDIIRKKTRAISPRKRVMRIMGRDRLMTPGADSFQNEIIRAAGGIPPENLENGDVVFMGKEAFEAFNPEILYGCGRDRDIEKNVLHLPGWRDVDAVRNKKIFYFPCELTCRASVNAAYFTGWLAASIYGDALLKKESRVFGDKIFKSRPIDTVPGWVRQARIAESRIHDFVHKTLIIDFKTPMAIVSTLEGIRRGVGSIGNHYIPPHHWPLTGAHTLEALRKTVYPIIGADAKQASFLFTGADMDHLSAVTETFKDIEVYVLATAGVSSNAMRMSVDRGDYYEPGDAAAEGRGTINLIIMADRRLTPRAMTRAVITATEAKTAALMDMDIRSSYQGGRRATGTGTDNIIVAEGAGPALDHSGGHSKLGELIARAVYKAVREAVAMQNGLFTGRHVFQRLMERGILIHELADGPGFPGAVEKRRLKKEAREILLNPSHASFMASALGVSDDYEKGLIADLSSFERWAEDAARRIAGRPCEIKPFTAGQGLPKAVSTALDAIFSGAAARLRDRGEIK</sequence>
<evidence type="ECO:0000256" key="1">
    <source>
        <dbReference type="SAM" id="SignalP"/>
    </source>
</evidence>
<dbReference type="InterPro" id="IPR050902">
    <property type="entry name" value="ABC_Transporter_SBP"/>
</dbReference>
<dbReference type="SUPFAM" id="SSF53807">
    <property type="entry name" value="Helical backbone' metal receptor"/>
    <property type="match status" value="1"/>
</dbReference>
<dbReference type="Pfam" id="PF01955">
    <property type="entry name" value="CbiZ"/>
    <property type="match status" value="1"/>
</dbReference>
<dbReference type="GO" id="GO:0071281">
    <property type="term" value="P:cellular response to iron ion"/>
    <property type="evidence" value="ECO:0007669"/>
    <property type="project" value="TreeGrafter"/>
</dbReference>
<dbReference type="Pfam" id="PF01497">
    <property type="entry name" value="Peripla_BP_2"/>
    <property type="match status" value="1"/>
</dbReference>
<name>A0A484HJK2_9BACT</name>
<dbReference type="InterPro" id="IPR002491">
    <property type="entry name" value="ABC_transptr_periplasmic_BD"/>
</dbReference>
<dbReference type="GO" id="GO:0016787">
    <property type="term" value="F:hydrolase activity"/>
    <property type="evidence" value="ECO:0007669"/>
    <property type="project" value="UniProtKB-KW"/>
</dbReference>
<accession>A0A484HJK2</accession>
<evidence type="ECO:0000259" key="2">
    <source>
        <dbReference type="PROSITE" id="PS50983"/>
    </source>
</evidence>
<evidence type="ECO:0000313" key="3">
    <source>
        <dbReference type="EMBL" id="VEN74604.1"/>
    </source>
</evidence>
<dbReference type="Gene3D" id="3.40.50.1980">
    <property type="entry name" value="Nitrogenase molybdenum iron protein domain"/>
    <property type="match status" value="2"/>
</dbReference>
<feature type="chain" id="PRO_5019790148" evidence="1">
    <location>
        <begin position="28"/>
        <end position="679"/>
    </location>
</feature>
<gene>
    <name evidence="3" type="ORF">EPICR_40189</name>
</gene>
<dbReference type="PANTHER" id="PTHR30535">
    <property type="entry name" value="VITAMIN B12-BINDING PROTEIN"/>
    <property type="match status" value="1"/>
</dbReference>
<dbReference type="InterPro" id="IPR002808">
    <property type="entry name" value="AdoCbi_amidolase"/>
</dbReference>